<dbReference type="Proteomes" id="UP000295252">
    <property type="component" value="Chromosome VII"/>
</dbReference>
<keyword evidence="14" id="KW-1185">Reference proteome</keyword>
<dbReference type="InterPro" id="IPR027417">
    <property type="entry name" value="P-loop_NTPase"/>
</dbReference>
<evidence type="ECO:0000256" key="4">
    <source>
        <dbReference type="ARBA" id="ARBA00022679"/>
    </source>
</evidence>
<dbReference type="EMBL" id="HG740733">
    <property type="protein sequence ID" value="CDP20738.1"/>
    <property type="molecule type" value="Genomic_DNA"/>
</dbReference>
<dbReference type="FunFam" id="3.40.50.300:FF:000948">
    <property type="entry name" value="Thymidine kinase"/>
    <property type="match status" value="1"/>
</dbReference>
<name>A0A068VM44_COFCA</name>
<reference evidence="14" key="1">
    <citation type="journal article" date="2014" name="Science">
        <title>The coffee genome provides insight into the convergent evolution of caffeine biosynthesis.</title>
        <authorList>
            <person name="Denoeud F."/>
            <person name="Carretero-Paulet L."/>
            <person name="Dereeper A."/>
            <person name="Droc G."/>
            <person name="Guyot R."/>
            <person name="Pietrella M."/>
            <person name="Zheng C."/>
            <person name="Alberti A."/>
            <person name="Anthony F."/>
            <person name="Aprea G."/>
            <person name="Aury J.M."/>
            <person name="Bento P."/>
            <person name="Bernard M."/>
            <person name="Bocs S."/>
            <person name="Campa C."/>
            <person name="Cenci A."/>
            <person name="Combes M.C."/>
            <person name="Crouzillat D."/>
            <person name="Da Silva C."/>
            <person name="Daddiego L."/>
            <person name="De Bellis F."/>
            <person name="Dussert S."/>
            <person name="Garsmeur O."/>
            <person name="Gayraud T."/>
            <person name="Guignon V."/>
            <person name="Jahn K."/>
            <person name="Jamilloux V."/>
            <person name="Joet T."/>
            <person name="Labadie K."/>
            <person name="Lan T."/>
            <person name="Leclercq J."/>
            <person name="Lepelley M."/>
            <person name="Leroy T."/>
            <person name="Li L.T."/>
            <person name="Librado P."/>
            <person name="Lopez L."/>
            <person name="Munoz A."/>
            <person name="Noel B."/>
            <person name="Pallavicini A."/>
            <person name="Perrotta G."/>
            <person name="Poncet V."/>
            <person name="Pot D."/>
            <person name="Priyono X."/>
            <person name="Rigoreau M."/>
            <person name="Rouard M."/>
            <person name="Rozas J."/>
            <person name="Tranchant-Dubreuil C."/>
            <person name="VanBuren R."/>
            <person name="Zhang Q."/>
            <person name="Andrade A.C."/>
            <person name="Argout X."/>
            <person name="Bertrand B."/>
            <person name="de Kochko A."/>
            <person name="Graziosi G."/>
            <person name="Henry R.J."/>
            <person name="Jayarama X."/>
            <person name="Ming R."/>
            <person name="Nagai C."/>
            <person name="Rounsley S."/>
            <person name="Sankoff D."/>
            <person name="Giuliano G."/>
            <person name="Albert V.A."/>
            <person name="Wincker P."/>
            <person name="Lashermes P."/>
        </authorList>
    </citation>
    <scope>NUCLEOTIDE SEQUENCE [LARGE SCALE GENOMIC DNA]</scope>
    <source>
        <strain evidence="14">cv. DH200-94</strain>
    </source>
</reference>
<evidence type="ECO:0000256" key="11">
    <source>
        <dbReference type="RuleBase" id="RU000544"/>
    </source>
</evidence>
<dbReference type="Gene3D" id="3.40.50.300">
    <property type="entry name" value="P-loop containing nucleotide triphosphate hydrolases"/>
    <property type="match status" value="1"/>
</dbReference>
<evidence type="ECO:0000256" key="12">
    <source>
        <dbReference type="RuleBase" id="RU004165"/>
    </source>
</evidence>
<evidence type="ECO:0000313" key="14">
    <source>
        <dbReference type="Proteomes" id="UP000295252"/>
    </source>
</evidence>
<keyword evidence="7 11" id="KW-0418">Kinase</keyword>
<dbReference type="Pfam" id="PF00265">
    <property type="entry name" value="TK"/>
    <property type="match status" value="1"/>
</dbReference>
<dbReference type="PANTHER" id="PTHR11441:SF0">
    <property type="entry name" value="THYMIDINE KINASE, CYTOSOLIC"/>
    <property type="match status" value="1"/>
</dbReference>
<gene>
    <name evidence="13" type="ORF">GSCOC_T00000796001</name>
</gene>
<keyword evidence="5" id="KW-0479">Metal-binding</keyword>
<proteinExistence type="inferred from homology"/>
<evidence type="ECO:0000256" key="1">
    <source>
        <dbReference type="ARBA" id="ARBA00007587"/>
    </source>
</evidence>
<dbReference type="SUPFAM" id="SSF52540">
    <property type="entry name" value="P-loop containing nucleoside triphosphate hydrolases"/>
    <property type="match status" value="1"/>
</dbReference>
<evidence type="ECO:0000256" key="6">
    <source>
        <dbReference type="ARBA" id="ARBA00022741"/>
    </source>
</evidence>
<keyword evidence="8" id="KW-0862">Zinc</keyword>
<dbReference type="STRING" id="49390.A0A068VM44"/>
<dbReference type="GO" id="GO:0046872">
    <property type="term" value="F:metal ion binding"/>
    <property type="evidence" value="ECO:0007669"/>
    <property type="project" value="UniProtKB-KW"/>
</dbReference>
<evidence type="ECO:0000313" key="13">
    <source>
        <dbReference type="EMBL" id="CDP20738.1"/>
    </source>
</evidence>
<dbReference type="GO" id="GO:0071897">
    <property type="term" value="P:DNA biosynthetic process"/>
    <property type="evidence" value="ECO:0007669"/>
    <property type="project" value="UniProtKB-KW"/>
</dbReference>
<protein>
    <recommendedName>
        <fullName evidence="2 11">Thymidine kinase</fullName>
        <ecNumber evidence="2 11">2.7.1.21</ecNumber>
    </recommendedName>
</protein>
<evidence type="ECO:0000256" key="9">
    <source>
        <dbReference type="ARBA" id="ARBA00022840"/>
    </source>
</evidence>
<comment type="similarity">
    <text evidence="1 12">Belongs to the thymidine kinase family.</text>
</comment>
<dbReference type="OrthoDB" id="439028at2759"/>
<keyword evidence="6 11" id="KW-0547">Nucleotide-binding</keyword>
<dbReference type="PANTHER" id="PTHR11441">
    <property type="entry name" value="THYMIDINE KINASE"/>
    <property type="match status" value="1"/>
</dbReference>
<dbReference type="AlphaFoldDB" id="A0A068VM44"/>
<evidence type="ECO:0000256" key="3">
    <source>
        <dbReference type="ARBA" id="ARBA00022634"/>
    </source>
</evidence>
<accession>A0A068VM44</accession>
<evidence type="ECO:0000256" key="7">
    <source>
        <dbReference type="ARBA" id="ARBA00022777"/>
    </source>
</evidence>
<dbReference type="GO" id="GO:0004797">
    <property type="term" value="F:thymidine kinase activity"/>
    <property type="evidence" value="ECO:0007669"/>
    <property type="project" value="UniProtKB-EC"/>
</dbReference>
<evidence type="ECO:0000256" key="5">
    <source>
        <dbReference type="ARBA" id="ARBA00022723"/>
    </source>
</evidence>
<organism evidence="13 14">
    <name type="scientific">Coffea canephora</name>
    <name type="common">Robusta coffee</name>
    <dbReference type="NCBI Taxonomy" id="49390"/>
    <lineage>
        <taxon>Eukaryota</taxon>
        <taxon>Viridiplantae</taxon>
        <taxon>Streptophyta</taxon>
        <taxon>Embryophyta</taxon>
        <taxon>Tracheophyta</taxon>
        <taxon>Spermatophyta</taxon>
        <taxon>Magnoliopsida</taxon>
        <taxon>eudicotyledons</taxon>
        <taxon>Gunneridae</taxon>
        <taxon>Pentapetalae</taxon>
        <taxon>asterids</taxon>
        <taxon>lamiids</taxon>
        <taxon>Gentianales</taxon>
        <taxon>Rubiaceae</taxon>
        <taxon>Ixoroideae</taxon>
        <taxon>Gardenieae complex</taxon>
        <taxon>Bertiereae - Coffeeae clade</taxon>
        <taxon>Coffeeae</taxon>
        <taxon>Coffea</taxon>
    </lineage>
</organism>
<dbReference type="InParanoid" id="A0A068VM44"/>
<evidence type="ECO:0000256" key="2">
    <source>
        <dbReference type="ARBA" id="ARBA00012118"/>
    </source>
</evidence>
<dbReference type="GO" id="GO:0005524">
    <property type="term" value="F:ATP binding"/>
    <property type="evidence" value="ECO:0007669"/>
    <property type="project" value="UniProtKB-KW"/>
</dbReference>
<sequence>MFATTIINYISKDLLYTKLSVAVIKSDKDTRYALDSIVTHDGEKLPCWPLANLSSFRQKLGSEAYDKLEVIGVDEAQFFEALYDFCREAADHDGKTLIVARLDGDYLRYLTIGILGGKHLVTVL</sequence>
<dbReference type="Gramene" id="CDP20738">
    <property type="protein sequence ID" value="CDP20738"/>
    <property type="gene ID" value="GSCOC_T00000796001"/>
</dbReference>
<dbReference type="OMA" id="LRCYCEV"/>
<comment type="catalytic activity">
    <reaction evidence="10 11">
        <text>thymidine + ATP = dTMP + ADP + H(+)</text>
        <dbReference type="Rhea" id="RHEA:19129"/>
        <dbReference type="ChEBI" id="CHEBI:15378"/>
        <dbReference type="ChEBI" id="CHEBI:17748"/>
        <dbReference type="ChEBI" id="CHEBI:30616"/>
        <dbReference type="ChEBI" id="CHEBI:63528"/>
        <dbReference type="ChEBI" id="CHEBI:456216"/>
        <dbReference type="EC" id="2.7.1.21"/>
    </reaction>
</comment>
<dbReference type="PhylomeDB" id="A0A068VM44"/>
<evidence type="ECO:0000256" key="10">
    <source>
        <dbReference type="ARBA" id="ARBA00048254"/>
    </source>
</evidence>
<keyword evidence="4 11" id="KW-0808">Transferase</keyword>
<dbReference type="GO" id="GO:0046104">
    <property type="term" value="P:thymidine metabolic process"/>
    <property type="evidence" value="ECO:0007669"/>
    <property type="project" value="TreeGrafter"/>
</dbReference>
<dbReference type="InterPro" id="IPR001267">
    <property type="entry name" value="Thymidine_kinase"/>
</dbReference>
<keyword evidence="9 11" id="KW-0067">ATP-binding</keyword>
<keyword evidence="3 11" id="KW-0237">DNA synthesis</keyword>
<dbReference type="EC" id="2.7.1.21" evidence="2 11"/>
<evidence type="ECO:0000256" key="8">
    <source>
        <dbReference type="ARBA" id="ARBA00022833"/>
    </source>
</evidence>